<sequence>MISLRKGMNAVEISLSADEVINRIKQLQANGGSVNKKQIKQSDPELMRSALFYFPSWDHAVKNAEV</sequence>
<name>A0ABS4H3T8_9BACL</name>
<dbReference type="Proteomes" id="UP001519273">
    <property type="component" value="Unassembled WGS sequence"/>
</dbReference>
<organism evidence="1 2">
    <name type="scientific">Paenibacillus sediminis</name>
    <dbReference type="NCBI Taxonomy" id="664909"/>
    <lineage>
        <taxon>Bacteria</taxon>
        <taxon>Bacillati</taxon>
        <taxon>Bacillota</taxon>
        <taxon>Bacilli</taxon>
        <taxon>Bacillales</taxon>
        <taxon>Paenibacillaceae</taxon>
        <taxon>Paenibacillus</taxon>
    </lineage>
</organism>
<proteinExistence type="predicted"/>
<dbReference type="RefSeq" id="WP_209849559.1">
    <property type="nucleotide sequence ID" value="NZ_CBCRVE010000008.1"/>
</dbReference>
<comment type="caution">
    <text evidence="1">The sequence shown here is derived from an EMBL/GenBank/DDBJ whole genome shotgun (WGS) entry which is preliminary data.</text>
</comment>
<dbReference type="EMBL" id="JAGGKP010000004">
    <property type="protein sequence ID" value="MBP1937200.1"/>
    <property type="molecule type" value="Genomic_DNA"/>
</dbReference>
<gene>
    <name evidence="1" type="ORF">J2Z20_002093</name>
</gene>
<keyword evidence="2" id="KW-1185">Reference proteome</keyword>
<reference evidence="1 2" key="1">
    <citation type="submission" date="2021-03" db="EMBL/GenBank/DDBJ databases">
        <title>Genomic Encyclopedia of Type Strains, Phase IV (KMG-IV): sequencing the most valuable type-strain genomes for metagenomic binning, comparative biology and taxonomic classification.</title>
        <authorList>
            <person name="Goeker M."/>
        </authorList>
    </citation>
    <scope>NUCLEOTIDE SEQUENCE [LARGE SCALE GENOMIC DNA]</scope>
    <source>
        <strain evidence="1 2">DSM 23491</strain>
    </source>
</reference>
<accession>A0ABS4H3T8</accession>
<protein>
    <submittedName>
        <fullName evidence="1">Uncharacterized protein</fullName>
    </submittedName>
</protein>
<evidence type="ECO:0000313" key="2">
    <source>
        <dbReference type="Proteomes" id="UP001519273"/>
    </source>
</evidence>
<evidence type="ECO:0000313" key="1">
    <source>
        <dbReference type="EMBL" id="MBP1937200.1"/>
    </source>
</evidence>